<dbReference type="RefSeq" id="XP_031867155.1">
    <property type="nucleotide sequence ID" value="XM_032016864.1"/>
</dbReference>
<protein>
    <submittedName>
        <fullName evidence="2">Uncharacterized protein</fullName>
    </submittedName>
</protein>
<gene>
    <name evidence="2" type="ORF">BP5553_08241</name>
</gene>
<feature type="region of interest" description="Disordered" evidence="1">
    <location>
        <begin position="1"/>
        <end position="49"/>
    </location>
</feature>
<evidence type="ECO:0000313" key="3">
    <source>
        <dbReference type="Proteomes" id="UP000254866"/>
    </source>
</evidence>
<evidence type="ECO:0000313" key="2">
    <source>
        <dbReference type="EMBL" id="RDL33873.1"/>
    </source>
</evidence>
<feature type="compositionally biased region" description="Polar residues" evidence="1">
    <location>
        <begin position="1"/>
        <end position="12"/>
    </location>
</feature>
<dbReference type="Proteomes" id="UP000254866">
    <property type="component" value="Unassembled WGS sequence"/>
</dbReference>
<evidence type="ECO:0000256" key="1">
    <source>
        <dbReference type="SAM" id="MobiDB-lite"/>
    </source>
</evidence>
<keyword evidence="3" id="KW-1185">Reference proteome</keyword>
<accession>A0A370TG56</accession>
<dbReference type="AlphaFoldDB" id="A0A370TG56"/>
<comment type="caution">
    <text evidence="2">The sequence shown here is derived from an EMBL/GenBank/DDBJ whole genome shotgun (WGS) entry which is preliminary data.</text>
</comment>
<organism evidence="2 3">
    <name type="scientific">Venustampulla echinocandica</name>
    <dbReference type="NCBI Taxonomy" id="2656787"/>
    <lineage>
        <taxon>Eukaryota</taxon>
        <taxon>Fungi</taxon>
        <taxon>Dikarya</taxon>
        <taxon>Ascomycota</taxon>
        <taxon>Pezizomycotina</taxon>
        <taxon>Leotiomycetes</taxon>
        <taxon>Helotiales</taxon>
        <taxon>Pleuroascaceae</taxon>
        <taxon>Venustampulla</taxon>
    </lineage>
</organism>
<dbReference type="GeneID" id="43601090"/>
<reference evidence="2 3" key="1">
    <citation type="journal article" date="2018" name="IMA Fungus">
        <title>IMA Genome-F 9: Draft genome sequence of Annulohypoxylon stygium, Aspergillus mulundensis, Berkeleyomyces basicola (syn. Thielaviopsis basicola), Ceratocystis smalleyi, two Cercospora beticola strains, Coleophoma cylindrospora, Fusarium fracticaudum, Phialophora cf. hyalina, and Morchella septimelata.</title>
        <authorList>
            <person name="Wingfield B.D."/>
            <person name="Bills G.F."/>
            <person name="Dong Y."/>
            <person name="Huang W."/>
            <person name="Nel W.J."/>
            <person name="Swalarsk-Parry B.S."/>
            <person name="Vaghefi N."/>
            <person name="Wilken P.M."/>
            <person name="An Z."/>
            <person name="de Beer Z.W."/>
            <person name="De Vos L."/>
            <person name="Chen L."/>
            <person name="Duong T.A."/>
            <person name="Gao Y."/>
            <person name="Hammerbacher A."/>
            <person name="Kikkert J.R."/>
            <person name="Li Y."/>
            <person name="Li H."/>
            <person name="Li K."/>
            <person name="Li Q."/>
            <person name="Liu X."/>
            <person name="Ma X."/>
            <person name="Naidoo K."/>
            <person name="Pethybridge S.J."/>
            <person name="Sun J."/>
            <person name="Steenkamp E.T."/>
            <person name="van der Nest M.A."/>
            <person name="van Wyk S."/>
            <person name="Wingfield M.J."/>
            <person name="Xiong C."/>
            <person name="Yue Q."/>
            <person name="Zhang X."/>
        </authorList>
    </citation>
    <scope>NUCLEOTIDE SEQUENCE [LARGE SCALE GENOMIC DNA]</scope>
    <source>
        <strain evidence="2 3">BP 5553</strain>
    </source>
</reference>
<feature type="compositionally biased region" description="Low complexity" evidence="1">
    <location>
        <begin position="20"/>
        <end position="31"/>
    </location>
</feature>
<dbReference type="EMBL" id="NPIC01000008">
    <property type="protein sequence ID" value="RDL33873.1"/>
    <property type="molecule type" value="Genomic_DNA"/>
</dbReference>
<sequence>MSATHAATSSSLIKKDSNTPSPISAQQPPQSTARSAKKVQPATDTTHATQLSLLSNHSPPHVSGQNSACLTEDKQHDKAFDPLQMPYEEVNNLRFIGSWIGPQEELQLRQYSSNVYHRDIYHAPDLVYAEHHTSSFRSELPPYEHWLVADVHDRGTSAVQVEQHLSVQESIRGQFYSTPN</sequence>
<proteinExistence type="predicted"/>
<name>A0A370TG56_9HELO</name>